<comment type="caution">
    <text evidence="7">The sequence shown here is derived from an EMBL/GenBank/DDBJ whole genome shotgun (WGS) entry which is preliminary data.</text>
</comment>
<dbReference type="PROSITE" id="PS00211">
    <property type="entry name" value="ABC_TRANSPORTER_1"/>
    <property type="match status" value="1"/>
</dbReference>
<evidence type="ECO:0000256" key="1">
    <source>
        <dbReference type="ARBA" id="ARBA00004202"/>
    </source>
</evidence>
<name>A0ABU2BAU4_9CORY</name>
<feature type="domain" description="ABC transporter" evidence="6">
    <location>
        <begin position="12"/>
        <end position="237"/>
    </location>
</feature>
<evidence type="ECO:0000256" key="4">
    <source>
        <dbReference type="ARBA" id="ARBA00022840"/>
    </source>
</evidence>
<dbReference type="PANTHER" id="PTHR42711:SF16">
    <property type="entry name" value="ABC TRANSPORTER ATP-BINDING PROTEIN"/>
    <property type="match status" value="1"/>
</dbReference>
<keyword evidence="5" id="KW-0046">Antibiotic resistance</keyword>
<dbReference type="Gene3D" id="3.40.50.300">
    <property type="entry name" value="P-loop containing nucleotide triphosphate hydrolases"/>
    <property type="match status" value="1"/>
</dbReference>
<dbReference type="Pfam" id="PF00005">
    <property type="entry name" value="ABC_tran"/>
    <property type="match status" value="1"/>
</dbReference>
<dbReference type="PROSITE" id="PS50893">
    <property type="entry name" value="ABC_TRANSPORTER_2"/>
    <property type="match status" value="1"/>
</dbReference>
<dbReference type="GO" id="GO:0005524">
    <property type="term" value="F:ATP binding"/>
    <property type="evidence" value="ECO:0007669"/>
    <property type="project" value="UniProtKB-KW"/>
</dbReference>
<evidence type="ECO:0000256" key="2">
    <source>
        <dbReference type="ARBA" id="ARBA00022448"/>
    </source>
</evidence>
<keyword evidence="4 7" id="KW-0067">ATP-binding</keyword>
<keyword evidence="3" id="KW-0547">Nucleotide-binding</keyword>
<evidence type="ECO:0000256" key="3">
    <source>
        <dbReference type="ARBA" id="ARBA00022741"/>
    </source>
</evidence>
<dbReference type="PANTHER" id="PTHR42711">
    <property type="entry name" value="ABC TRANSPORTER ATP-BINDING PROTEIN"/>
    <property type="match status" value="1"/>
</dbReference>
<sequence>MTVLDQSQVYALELNNVEKSFGAVRAVKGVSLKVAEGTVLALLGPNGAGKTTTIEMCEGFQKPTSGSIRVLGLDPTSQPDQVRAQVGIMPQDSGSYSGIKVAEMLHLAASYNANPLDPEWLLNLVGLDNVRSTTYRRLSGGQKQRLSLALALISRPRLVFLDEPTAGMDAQSRLLVWELIKQLRADGVTVVLTTHVMDEAQALADYVVIMDHGEIVAEGSCSQLQHATAQVLRFETDRDLDLSLPLWQELGVEALRPRVYVVRVHPDPDVVARVAATAAKEQVLISSLSTDSRSLEDVFLDLTGRELRS</sequence>
<dbReference type="InterPro" id="IPR017871">
    <property type="entry name" value="ABC_transporter-like_CS"/>
</dbReference>
<keyword evidence="8" id="KW-1185">Reference proteome</keyword>
<evidence type="ECO:0000313" key="8">
    <source>
        <dbReference type="Proteomes" id="UP001183619"/>
    </source>
</evidence>
<dbReference type="InterPro" id="IPR003593">
    <property type="entry name" value="AAA+_ATPase"/>
</dbReference>
<proteinExistence type="predicted"/>
<dbReference type="InterPro" id="IPR050763">
    <property type="entry name" value="ABC_transporter_ATP-binding"/>
</dbReference>
<evidence type="ECO:0000259" key="6">
    <source>
        <dbReference type="PROSITE" id="PS50893"/>
    </source>
</evidence>
<accession>A0ABU2BAU4</accession>
<protein>
    <submittedName>
        <fullName evidence="7">ABC-2 type transport system ATP-binding protein</fullName>
    </submittedName>
</protein>
<dbReference type="Proteomes" id="UP001183619">
    <property type="component" value="Unassembled WGS sequence"/>
</dbReference>
<dbReference type="RefSeq" id="WP_420869448.1">
    <property type="nucleotide sequence ID" value="NZ_BAAAJS010000042.1"/>
</dbReference>
<organism evidence="7 8">
    <name type="scientific">Corynebacterium felinum</name>
    <dbReference type="NCBI Taxonomy" id="131318"/>
    <lineage>
        <taxon>Bacteria</taxon>
        <taxon>Bacillati</taxon>
        <taxon>Actinomycetota</taxon>
        <taxon>Actinomycetes</taxon>
        <taxon>Mycobacteriales</taxon>
        <taxon>Corynebacteriaceae</taxon>
        <taxon>Corynebacterium</taxon>
    </lineage>
</organism>
<dbReference type="SMART" id="SM00382">
    <property type="entry name" value="AAA"/>
    <property type="match status" value="1"/>
</dbReference>
<keyword evidence="2" id="KW-0813">Transport</keyword>
<comment type="subcellular location">
    <subcellularLocation>
        <location evidence="1">Cell membrane</location>
        <topology evidence="1">Peripheral membrane protein</topology>
    </subcellularLocation>
</comment>
<dbReference type="EMBL" id="JAVDYF010000001">
    <property type="protein sequence ID" value="MDR7355718.1"/>
    <property type="molecule type" value="Genomic_DNA"/>
</dbReference>
<evidence type="ECO:0000313" key="7">
    <source>
        <dbReference type="EMBL" id="MDR7355718.1"/>
    </source>
</evidence>
<reference evidence="7 8" key="1">
    <citation type="submission" date="2023-07" db="EMBL/GenBank/DDBJ databases">
        <title>Sequencing the genomes of 1000 actinobacteria strains.</title>
        <authorList>
            <person name="Klenk H.-P."/>
        </authorList>
    </citation>
    <scope>NUCLEOTIDE SEQUENCE [LARGE SCALE GENOMIC DNA]</scope>
    <source>
        <strain evidence="7 8">DSM 44508</strain>
    </source>
</reference>
<dbReference type="InterPro" id="IPR003439">
    <property type="entry name" value="ABC_transporter-like_ATP-bd"/>
</dbReference>
<dbReference type="InterPro" id="IPR027417">
    <property type="entry name" value="P-loop_NTPase"/>
</dbReference>
<dbReference type="SUPFAM" id="SSF52540">
    <property type="entry name" value="P-loop containing nucleoside triphosphate hydrolases"/>
    <property type="match status" value="1"/>
</dbReference>
<dbReference type="CDD" id="cd03230">
    <property type="entry name" value="ABC_DR_subfamily_A"/>
    <property type="match status" value="1"/>
</dbReference>
<gene>
    <name evidence="7" type="ORF">J2S37_002256</name>
</gene>
<evidence type="ECO:0000256" key="5">
    <source>
        <dbReference type="ARBA" id="ARBA00023251"/>
    </source>
</evidence>